<comment type="similarity">
    <text evidence="3">Belongs to the CSN4 family.</text>
</comment>
<reference evidence="9" key="2">
    <citation type="submission" date="2024-10" db="UniProtKB">
        <authorList>
            <consortium name="EnsemblProtists"/>
        </authorList>
    </citation>
    <scope>IDENTIFICATION</scope>
</reference>
<evidence type="ECO:0000313" key="9">
    <source>
        <dbReference type="EnsemblProtists" id="EOD23956"/>
    </source>
</evidence>
<proteinExistence type="inferred from homology"/>
<dbReference type="Pfam" id="PF01399">
    <property type="entry name" value="PCI"/>
    <property type="match status" value="1"/>
</dbReference>
<dbReference type="PANTHER" id="PTHR10855:SF2">
    <property type="entry name" value="COP9 SIGNALOSOME COMPLEX SUBUNIT 4"/>
    <property type="match status" value="1"/>
</dbReference>
<comment type="subcellular location">
    <subcellularLocation>
        <location evidence="2">Cytoplasm</location>
    </subcellularLocation>
    <subcellularLocation>
        <location evidence="1">Nucleus</location>
    </subcellularLocation>
</comment>
<dbReference type="SMART" id="SM00088">
    <property type="entry name" value="PINT"/>
    <property type="match status" value="1"/>
</dbReference>
<accession>A0A0D3JKC1</accession>
<dbReference type="RefSeq" id="XP_005776385.1">
    <property type="nucleotide sequence ID" value="XM_005776328.1"/>
</dbReference>
<keyword evidence="10" id="KW-1185">Reference proteome</keyword>
<dbReference type="InterPro" id="IPR054559">
    <property type="entry name" value="PSMD12-CSN4-like_N"/>
</dbReference>
<feature type="domain" description="PCI" evidence="8">
    <location>
        <begin position="199"/>
        <end position="370"/>
    </location>
</feature>
<keyword evidence="5" id="KW-0963">Cytoplasm</keyword>
<dbReference type="EnsemblProtists" id="EOD23956">
    <property type="protein sequence ID" value="EOD23956"/>
    <property type="gene ID" value="EMIHUDRAFT_415737"/>
</dbReference>
<dbReference type="GO" id="GO:0008180">
    <property type="term" value="C:COP9 signalosome"/>
    <property type="evidence" value="ECO:0007669"/>
    <property type="project" value="UniProtKB-KW"/>
</dbReference>
<dbReference type="InterPro" id="IPR036388">
    <property type="entry name" value="WH-like_DNA-bd_sf"/>
</dbReference>
<reference evidence="10" key="1">
    <citation type="journal article" date="2013" name="Nature">
        <title>Pan genome of the phytoplankton Emiliania underpins its global distribution.</title>
        <authorList>
            <person name="Read B.A."/>
            <person name="Kegel J."/>
            <person name="Klute M.J."/>
            <person name="Kuo A."/>
            <person name="Lefebvre S.C."/>
            <person name="Maumus F."/>
            <person name="Mayer C."/>
            <person name="Miller J."/>
            <person name="Monier A."/>
            <person name="Salamov A."/>
            <person name="Young J."/>
            <person name="Aguilar M."/>
            <person name="Claverie J.M."/>
            <person name="Frickenhaus S."/>
            <person name="Gonzalez K."/>
            <person name="Herman E.K."/>
            <person name="Lin Y.C."/>
            <person name="Napier J."/>
            <person name="Ogata H."/>
            <person name="Sarno A.F."/>
            <person name="Shmutz J."/>
            <person name="Schroeder D."/>
            <person name="de Vargas C."/>
            <person name="Verret F."/>
            <person name="von Dassow P."/>
            <person name="Valentin K."/>
            <person name="Van de Peer Y."/>
            <person name="Wheeler G."/>
            <person name="Dacks J.B."/>
            <person name="Delwiche C.F."/>
            <person name="Dyhrman S.T."/>
            <person name="Glockner G."/>
            <person name="John U."/>
            <person name="Richards T."/>
            <person name="Worden A.Z."/>
            <person name="Zhang X."/>
            <person name="Grigoriev I.V."/>
            <person name="Allen A.E."/>
            <person name="Bidle K."/>
            <person name="Borodovsky M."/>
            <person name="Bowler C."/>
            <person name="Brownlee C."/>
            <person name="Cock J.M."/>
            <person name="Elias M."/>
            <person name="Gladyshev V.N."/>
            <person name="Groth M."/>
            <person name="Guda C."/>
            <person name="Hadaegh A."/>
            <person name="Iglesias-Rodriguez M.D."/>
            <person name="Jenkins J."/>
            <person name="Jones B.M."/>
            <person name="Lawson T."/>
            <person name="Leese F."/>
            <person name="Lindquist E."/>
            <person name="Lobanov A."/>
            <person name="Lomsadze A."/>
            <person name="Malik S.B."/>
            <person name="Marsh M.E."/>
            <person name="Mackinder L."/>
            <person name="Mock T."/>
            <person name="Mueller-Roeber B."/>
            <person name="Pagarete A."/>
            <person name="Parker M."/>
            <person name="Probert I."/>
            <person name="Quesneville H."/>
            <person name="Raines C."/>
            <person name="Rensing S.A."/>
            <person name="Riano-Pachon D.M."/>
            <person name="Richier S."/>
            <person name="Rokitta S."/>
            <person name="Shiraiwa Y."/>
            <person name="Soanes D.M."/>
            <person name="van der Giezen M."/>
            <person name="Wahlund T.M."/>
            <person name="Williams B."/>
            <person name="Wilson W."/>
            <person name="Wolfe G."/>
            <person name="Wurch L.L."/>
        </authorList>
    </citation>
    <scope>NUCLEOTIDE SEQUENCE</scope>
</reference>
<dbReference type="PROSITE" id="PS50250">
    <property type="entry name" value="PCI"/>
    <property type="match status" value="1"/>
</dbReference>
<dbReference type="InterPro" id="IPR040134">
    <property type="entry name" value="PSMD12/CSN4"/>
</dbReference>
<evidence type="ECO:0000259" key="8">
    <source>
        <dbReference type="PROSITE" id="PS50250"/>
    </source>
</evidence>
<dbReference type="STRING" id="2903.R1ELX6"/>
<dbReference type="eggNOG" id="KOG1497">
    <property type="taxonomic scope" value="Eukaryota"/>
</dbReference>
<dbReference type="Proteomes" id="UP000013827">
    <property type="component" value="Unassembled WGS sequence"/>
</dbReference>
<evidence type="ECO:0000256" key="4">
    <source>
        <dbReference type="ARBA" id="ARBA00014881"/>
    </source>
</evidence>
<organism evidence="9 10">
    <name type="scientific">Emiliania huxleyi (strain CCMP1516)</name>
    <dbReference type="NCBI Taxonomy" id="280463"/>
    <lineage>
        <taxon>Eukaryota</taxon>
        <taxon>Haptista</taxon>
        <taxon>Haptophyta</taxon>
        <taxon>Prymnesiophyceae</taxon>
        <taxon>Isochrysidales</taxon>
        <taxon>Noelaerhabdaceae</taxon>
        <taxon>Emiliania</taxon>
    </lineage>
</organism>
<dbReference type="InterPro" id="IPR000717">
    <property type="entry name" value="PCI_dom"/>
</dbReference>
<keyword evidence="6" id="KW-0736">Signalosome</keyword>
<dbReference type="GO" id="GO:0005829">
    <property type="term" value="C:cytosol"/>
    <property type="evidence" value="ECO:0007669"/>
    <property type="project" value="TreeGrafter"/>
</dbReference>
<dbReference type="SUPFAM" id="SSF46785">
    <property type="entry name" value="Winged helix' DNA-binding domain"/>
    <property type="match status" value="1"/>
</dbReference>
<evidence type="ECO:0000256" key="2">
    <source>
        <dbReference type="ARBA" id="ARBA00004496"/>
    </source>
</evidence>
<dbReference type="OMA" id="KNIMHTV"/>
<dbReference type="InterPro" id="IPR036390">
    <property type="entry name" value="WH_DNA-bd_sf"/>
</dbReference>
<dbReference type="AlphaFoldDB" id="A0A0D3JKC1"/>
<protein>
    <recommendedName>
        <fullName evidence="4">COP9 signalosome complex subunit 4</fullName>
    </recommendedName>
</protein>
<evidence type="ECO:0000256" key="6">
    <source>
        <dbReference type="ARBA" id="ARBA00022790"/>
    </source>
</evidence>
<sequence length="412" mass="45296">MADISRSLEQLVSISDQRVKIEQYKTALTGYLSAPADTASLQAFVEHVAGEAVPLSVSRVVLLELAQKLPSLPAAQRKTIGLHVIDRTAARATSFEEAVSTIREHIAGVYEEEEEWSEAARMLSAIPLDSGIRQLSNDYKVEKYIKIAMLFLQDDESVNAEQCINKASLLLDAETTDPALMLQHKVCYARILDAKRKFLEAATRFHQLSTMQTTAFGSRSISEEDLTTSLQMAATCAILAPAGPQRSRLLGTLYKDERAPRLPNYRVLEKMFMDRLLQQDEVGAFAATLAEHQRATLDDGSTVLDRAVVEHNMRAVSRLYENISFEELGALLGIDAAKAEKIAWGMLLDKRLDGSIDQVDGLLHFARGGSADHSSDKLVAFDVQIEHICRSVEAVASAVAKRYPELAAPAPA</sequence>
<dbReference type="HOGENOM" id="CLU_028132_1_0_1"/>
<dbReference type="Gene3D" id="1.10.10.10">
    <property type="entry name" value="Winged helix-like DNA-binding domain superfamily/Winged helix DNA-binding domain"/>
    <property type="match status" value="1"/>
</dbReference>
<evidence type="ECO:0000256" key="3">
    <source>
        <dbReference type="ARBA" id="ARBA00010417"/>
    </source>
</evidence>
<evidence type="ECO:0000313" key="10">
    <source>
        <dbReference type="Proteomes" id="UP000013827"/>
    </source>
</evidence>
<name>A0A0D3JKC1_EMIH1</name>
<dbReference type="Pfam" id="PF22241">
    <property type="entry name" value="PSMD12-CSN4_N"/>
    <property type="match status" value="1"/>
</dbReference>
<dbReference type="PANTHER" id="PTHR10855">
    <property type="entry name" value="26S PROTEASOME NON-ATPASE REGULATORY SUBUNIT 12/COP9 SIGNALOSOME COMPLEX SUBUNIT 4"/>
    <property type="match status" value="1"/>
</dbReference>
<evidence type="ECO:0000256" key="7">
    <source>
        <dbReference type="ARBA" id="ARBA00023242"/>
    </source>
</evidence>
<evidence type="ECO:0000256" key="5">
    <source>
        <dbReference type="ARBA" id="ARBA00022490"/>
    </source>
</evidence>
<evidence type="ECO:0000256" key="1">
    <source>
        <dbReference type="ARBA" id="ARBA00004123"/>
    </source>
</evidence>
<dbReference type="PaxDb" id="2903-EOD23956"/>
<dbReference type="GeneID" id="17269502"/>
<keyword evidence="7" id="KW-0539">Nucleus</keyword>
<dbReference type="KEGG" id="ehx:EMIHUDRAFT_415737"/>